<organism evidence="1 2">
    <name type="scientific">Streptomyces agglomeratus</name>
    <dbReference type="NCBI Taxonomy" id="285458"/>
    <lineage>
        <taxon>Bacteria</taxon>
        <taxon>Bacillati</taxon>
        <taxon>Actinomycetota</taxon>
        <taxon>Actinomycetes</taxon>
        <taxon>Kitasatosporales</taxon>
        <taxon>Streptomycetaceae</taxon>
        <taxon>Streptomyces</taxon>
    </lineage>
</organism>
<keyword evidence="2" id="KW-1185">Reference proteome</keyword>
<dbReference type="EMBL" id="MEHJ01000002">
    <property type="protein sequence ID" value="OEJ21453.1"/>
    <property type="molecule type" value="Genomic_DNA"/>
</dbReference>
<evidence type="ECO:0000313" key="1">
    <source>
        <dbReference type="EMBL" id="OEJ21453.1"/>
    </source>
</evidence>
<protein>
    <submittedName>
        <fullName evidence="1">Uncharacterized protein</fullName>
    </submittedName>
</protein>
<accession>A0A1E5NYR0</accession>
<dbReference type="Proteomes" id="UP000095759">
    <property type="component" value="Unassembled WGS sequence"/>
</dbReference>
<evidence type="ECO:0000313" key="2">
    <source>
        <dbReference type="Proteomes" id="UP000095759"/>
    </source>
</evidence>
<comment type="caution">
    <text evidence="1">The sequence shown here is derived from an EMBL/GenBank/DDBJ whole genome shotgun (WGS) entry which is preliminary data.</text>
</comment>
<sequence>MTDSEPGAGDREDPLTELCDLCGVVISDSTEVYSLVRDSSAIHAHDSQFDGKRMIVACSPEHLDELIRQFKRRPFVEDDLWAGKIARVMQQHPEGISVEALAEEASLNVAEVGAGVRWHNREFLRWPAEFGEGGDDRGDDDR</sequence>
<name>A0A1E5NYR0_9ACTN</name>
<dbReference type="OrthoDB" id="3628597at2"/>
<gene>
    <name evidence="1" type="ORF">AS594_38480</name>
</gene>
<proteinExistence type="predicted"/>
<dbReference type="AlphaFoldDB" id="A0A1E5NYR0"/>
<dbReference type="RefSeq" id="WP_069931227.1">
    <property type="nucleotide sequence ID" value="NZ_MEHI01000005.1"/>
</dbReference>
<reference evidence="1 2" key="1">
    <citation type="submission" date="2016-08" db="EMBL/GenBank/DDBJ databases">
        <title>Complete genome sequence of Streptomyces agglomeratus strain 6-3-2, a novel anti-MRSA actinomycete isolated from Wuli of Tebit, China.</title>
        <authorList>
            <person name="Chen X."/>
        </authorList>
    </citation>
    <scope>NUCLEOTIDE SEQUENCE [LARGE SCALE GENOMIC DNA]</scope>
    <source>
        <strain evidence="1 2">6-3-2</strain>
    </source>
</reference>